<dbReference type="Pfam" id="PF00266">
    <property type="entry name" value="Aminotran_5"/>
    <property type="match status" value="1"/>
</dbReference>
<feature type="non-terminal residue" evidence="2">
    <location>
        <position position="1"/>
    </location>
</feature>
<feature type="domain" description="Aminotransferase class V" evidence="1">
    <location>
        <begin position="1"/>
        <end position="52"/>
    </location>
</feature>
<dbReference type="InterPro" id="IPR000192">
    <property type="entry name" value="Aminotrans_V_dom"/>
</dbReference>
<evidence type="ECO:0000313" key="2">
    <source>
        <dbReference type="EMBL" id="EQD70753.1"/>
    </source>
</evidence>
<reference evidence="2" key="2">
    <citation type="journal article" date="2014" name="ISME J.">
        <title>Microbial stratification in low pH oxic and suboxic macroscopic growths along an acid mine drainage.</title>
        <authorList>
            <person name="Mendez-Garcia C."/>
            <person name="Mesa V."/>
            <person name="Sprenger R.R."/>
            <person name="Richter M."/>
            <person name="Diez M.S."/>
            <person name="Solano J."/>
            <person name="Bargiela R."/>
            <person name="Golyshina O.V."/>
            <person name="Manteca A."/>
            <person name="Ramos J.L."/>
            <person name="Gallego J.R."/>
            <person name="Llorente I."/>
            <person name="Martins Dos Santos V.A."/>
            <person name="Jensen O.N."/>
            <person name="Pelaez A.I."/>
            <person name="Sanchez J."/>
            <person name="Ferrer M."/>
        </authorList>
    </citation>
    <scope>NUCLEOTIDE SEQUENCE</scope>
</reference>
<protein>
    <submittedName>
        <fullName evidence="2">Aminotransferase, class V/Cysteine desulfurase</fullName>
    </submittedName>
</protein>
<dbReference type="Gene3D" id="3.90.1150.10">
    <property type="entry name" value="Aspartate Aminotransferase, domain 1"/>
    <property type="match status" value="1"/>
</dbReference>
<dbReference type="GO" id="GO:0008483">
    <property type="term" value="F:transaminase activity"/>
    <property type="evidence" value="ECO:0007669"/>
    <property type="project" value="UniProtKB-KW"/>
</dbReference>
<dbReference type="AlphaFoldDB" id="T1BQ97"/>
<comment type="caution">
    <text evidence="2">The sequence shown here is derived from an EMBL/GenBank/DDBJ whole genome shotgun (WGS) entry which is preliminary data.</text>
</comment>
<reference evidence="2" key="1">
    <citation type="submission" date="2013-08" db="EMBL/GenBank/DDBJ databases">
        <authorList>
            <person name="Mendez C."/>
            <person name="Richter M."/>
            <person name="Ferrer M."/>
            <person name="Sanchez J."/>
        </authorList>
    </citation>
    <scope>NUCLEOTIDE SEQUENCE</scope>
</reference>
<dbReference type="InterPro" id="IPR015422">
    <property type="entry name" value="PyrdxlP-dep_Trfase_small"/>
</dbReference>
<organism evidence="2">
    <name type="scientific">mine drainage metagenome</name>
    <dbReference type="NCBI Taxonomy" id="410659"/>
    <lineage>
        <taxon>unclassified sequences</taxon>
        <taxon>metagenomes</taxon>
        <taxon>ecological metagenomes</taxon>
    </lineage>
</organism>
<evidence type="ECO:0000259" key="1">
    <source>
        <dbReference type="Pfam" id="PF00266"/>
    </source>
</evidence>
<accession>T1BQ97</accession>
<proteinExistence type="predicted"/>
<keyword evidence="2" id="KW-0032">Aminotransferase</keyword>
<dbReference type="EMBL" id="AUZY01003033">
    <property type="protein sequence ID" value="EQD70753.1"/>
    <property type="molecule type" value="Genomic_DNA"/>
</dbReference>
<sequence>HAHDLATLLDLEGVAVRSGHHCAHPLMQFYGVPATCRASFAFYNTFAEADALVAAVHKARSLLA</sequence>
<name>T1BQ97_9ZZZZ</name>
<keyword evidence="2" id="KW-0808">Transferase</keyword>
<dbReference type="SUPFAM" id="SSF53383">
    <property type="entry name" value="PLP-dependent transferases"/>
    <property type="match status" value="1"/>
</dbReference>
<gene>
    <name evidence="2" type="ORF">B1B_04834</name>
</gene>
<dbReference type="InterPro" id="IPR015424">
    <property type="entry name" value="PyrdxlP-dep_Trfase"/>
</dbReference>